<comment type="caution">
    <text evidence="3">The sequence shown here is derived from an EMBL/GenBank/DDBJ whole genome shotgun (WGS) entry which is preliminary data.</text>
</comment>
<organism evidence="3 4">
    <name type="scientific">Agrocybe pediades</name>
    <dbReference type="NCBI Taxonomy" id="84607"/>
    <lineage>
        <taxon>Eukaryota</taxon>
        <taxon>Fungi</taxon>
        <taxon>Dikarya</taxon>
        <taxon>Basidiomycota</taxon>
        <taxon>Agaricomycotina</taxon>
        <taxon>Agaricomycetes</taxon>
        <taxon>Agaricomycetidae</taxon>
        <taxon>Agaricales</taxon>
        <taxon>Agaricineae</taxon>
        <taxon>Strophariaceae</taxon>
        <taxon>Agrocybe</taxon>
    </lineage>
</organism>
<dbReference type="Gene3D" id="1.20.1270.70">
    <property type="entry name" value="Designed single chain three-helix bundle"/>
    <property type="match status" value="1"/>
</dbReference>
<evidence type="ECO:0000313" key="4">
    <source>
        <dbReference type="Proteomes" id="UP000521872"/>
    </source>
</evidence>
<name>A0A8H4QLN3_9AGAR</name>
<feature type="region of interest" description="Disordered" evidence="2">
    <location>
        <begin position="330"/>
        <end position="364"/>
    </location>
</feature>
<keyword evidence="1" id="KW-0175">Coiled coil</keyword>
<dbReference type="AlphaFoldDB" id="A0A8H4QLN3"/>
<reference evidence="3 4" key="1">
    <citation type="submission" date="2019-12" db="EMBL/GenBank/DDBJ databases">
        <authorList>
            <person name="Floudas D."/>
            <person name="Bentzer J."/>
            <person name="Ahren D."/>
            <person name="Johansson T."/>
            <person name="Persson P."/>
            <person name="Tunlid A."/>
        </authorList>
    </citation>
    <scope>NUCLEOTIDE SEQUENCE [LARGE SCALE GENOMIC DNA]</scope>
    <source>
        <strain evidence="3 4">CBS 102.39</strain>
    </source>
</reference>
<sequence length="639" mass="70596">MSVSSLSNSFCWYWIAKHARLCVKSLRTAMAGGRALVQRKGSKKAKKDKEKTEQSQSLTEQLKSIWGTLKAYGTFIVPDPDGEEKEGHKFARGNVNVAPGEPIEPEDYWVAAIKDIRAKNNEDGTNQVTSSDTHHTFSTSSRTLLVINWPLRHTKDFPQIIVTYFYPTHSTLLKNMASTLNPITSEVLSMHEFVENDPEQPYIPREAFYFRYTLDRKRRTTKPKPGSCGCTCVQPYNPNDTDPSHIMHFCPRPGCRRAFHQACLLKAGPVVDQTTTNSASGSRPKRKVSQKSSDDAPLPNDRALRLLACSPDTDDEVDLLSLIPLSVQVVSPNTPESRPSKKRRGKESAIPPPPVSTRSQDSSRLTKALSAIPADLLKVAQQPIVRGGAFVLGGVAGNVSFVTRARRLTYHILQGNDVPADWKDQIFPRESGCDIANALVKIPGSRKALPAVKVTPSSPKTYNETRDFRHRHPSGPLSGEQVRELAKASIYAQATLNNFIESGTPALAAKYHTQLRDVVSKYNRINGQPEPEPAGPTDAMNVVHLGVAGQLAALTATINNLSDTLNARVTSLENTFNARMTTLENTFNARLTTLENTLNARVTTLEEQITRVESKLDRIESKVDRIEVEMRQAIEGSGL</sequence>
<gene>
    <name evidence="3" type="ORF">D9613_011078</name>
</gene>
<protein>
    <submittedName>
        <fullName evidence="3">Uncharacterized protein</fullName>
    </submittedName>
</protein>
<evidence type="ECO:0000313" key="3">
    <source>
        <dbReference type="EMBL" id="KAF4613128.1"/>
    </source>
</evidence>
<feature type="region of interest" description="Disordered" evidence="2">
    <location>
        <begin position="272"/>
        <end position="299"/>
    </location>
</feature>
<dbReference type="EMBL" id="JAACJL010000046">
    <property type="protein sequence ID" value="KAF4613128.1"/>
    <property type="molecule type" value="Genomic_DNA"/>
</dbReference>
<dbReference type="Proteomes" id="UP000521872">
    <property type="component" value="Unassembled WGS sequence"/>
</dbReference>
<feature type="region of interest" description="Disordered" evidence="2">
    <location>
        <begin position="452"/>
        <end position="478"/>
    </location>
</feature>
<feature type="coiled-coil region" evidence="1">
    <location>
        <begin position="595"/>
        <end position="636"/>
    </location>
</feature>
<keyword evidence="4" id="KW-1185">Reference proteome</keyword>
<accession>A0A8H4QLN3</accession>
<proteinExistence type="predicted"/>
<feature type="compositionally biased region" description="Polar residues" evidence="2">
    <location>
        <begin position="272"/>
        <end position="281"/>
    </location>
</feature>
<evidence type="ECO:0000256" key="1">
    <source>
        <dbReference type="SAM" id="Coils"/>
    </source>
</evidence>
<evidence type="ECO:0000256" key="2">
    <source>
        <dbReference type="SAM" id="MobiDB-lite"/>
    </source>
</evidence>
<feature type="region of interest" description="Disordered" evidence="2">
    <location>
        <begin position="37"/>
        <end position="57"/>
    </location>
</feature>